<evidence type="ECO:0000313" key="3">
    <source>
        <dbReference type="Proteomes" id="UP000230066"/>
    </source>
</evidence>
<feature type="region of interest" description="Disordered" evidence="1">
    <location>
        <begin position="288"/>
        <end position="330"/>
    </location>
</feature>
<protein>
    <submittedName>
        <fullName evidence="2">Sister chromatid cohesion protein PDS5 B-B</fullName>
    </submittedName>
</protein>
<name>A0A4E0RWT5_FASHE</name>
<feature type="compositionally biased region" description="Basic and acidic residues" evidence="1">
    <location>
        <begin position="836"/>
        <end position="847"/>
    </location>
</feature>
<organism evidence="2 3">
    <name type="scientific">Fasciola hepatica</name>
    <name type="common">Liver fluke</name>
    <dbReference type="NCBI Taxonomy" id="6192"/>
    <lineage>
        <taxon>Eukaryota</taxon>
        <taxon>Metazoa</taxon>
        <taxon>Spiralia</taxon>
        <taxon>Lophotrochozoa</taxon>
        <taxon>Platyhelminthes</taxon>
        <taxon>Trematoda</taxon>
        <taxon>Digenea</taxon>
        <taxon>Plagiorchiida</taxon>
        <taxon>Echinostomata</taxon>
        <taxon>Echinostomatoidea</taxon>
        <taxon>Fasciolidae</taxon>
        <taxon>Fasciola</taxon>
    </lineage>
</organism>
<evidence type="ECO:0000313" key="2">
    <source>
        <dbReference type="EMBL" id="THD26107.1"/>
    </source>
</evidence>
<feature type="region of interest" description="Disordered" evidence="1">
    <location>
        <begin position="487"/>
        <end position="509"/>
    </location>
</feature>
<feature type="region of interest" description="Disordered" evidence="1">
    <location>
        <begin position="896"/>
        <end position="1114"/>
    </location>
</feature>
<feature type="compositionally biased region" description="Polar residues" evidence="1">
    <location>
        <begin position="294"/>
        <end position="330"/>
    </location>
</feature>
<evidence type="ECO:0000256" key="1">
    <source>
        <dbReference type="SAM" id="MobiDB-lite"/>
    </source>
</evidence>
<feature type="compositionally biased region" description="Polar residues" evidence="1">
    <location>
        <begin position="996"/>
        <end position="1024"/>
    </location>
</feature>
<reference evidence="2" key="1">
    <citation type="submission" date="2019-03" db="EMBL/GenBank/DDBJ databases">
        <title>Improved annotation for the trematode Fasciola hepatica.</title>
        <authorList>
            <person name="Choi Y.-J."/>
            <person name="Martin J."/>
            <person name="Mitreva M."/>
        </authorList>
    </citation>
    <scope>NUCLEOTIDE SEQUENCE [LARGE SCALE GENOMIC DNA]</scope>
</reference>
<gene>
    <name evidence="2" type="ORF">D915_003008</name>
</gene>
<dbReference type="EMBL" id="JXXN02000862">
    <property type="protein sequence ID" value="THD26107.1"/>
    <property type="molecule type" value="Genomic_DNA"/>
</dbReference>
<proteinExistence type="predicted"/>
<dbReference type="Proteomes" id="UP000230066">
    <property type="component" value="Unassembled WGS sequence"/>
</dbReference>
<feature type="non-terminal residue" evidence="2">
    <location>
        <position position="1"/>
    </location>
</feature>
<accession>A0A4E0RWT5</accession>
<feature type="compositionally biased region" description="Polar residues" evidence="1">
    <location>
        <begin position="962"/>
        <end position="976"/>
    </location>
</feature>
<keyword evidence="3" id="KW-1185">Reference proteome</keyword>
<feature type="region of interest" description="Disordered" evidence="1">
    <location>
        <begin position="826"/>
        <end position="847"/>
    </location>
</feature>
<feature type="region of interest" description="Disordered" evidence="1">
    <location>
        <begin position="369"/>
        <end position="393"/>
    </location>
</feature>
<feature type="compositionally biased region" description="Low complexity" evidence="1">
    <location>
        <begin position="1088"/>
        <end position="1107"/>
    </location>
</feature>
<dbReference type="AlphaFoldDB" id="A0A4E0RWT5"/>
<dbReference type="Pfam" id="PF20168">
    <property type="entry name" value="PDS5"/>
    <property type="match status" value="2"/>
</dbReference>
<comment type="caution">
    <text evidence="2">The sequence shown here is derived from an EMBL/GenBank/DDBJ whole genome shotgun (WGS) entry which is preliminary data.</text>
</comment>
<feature type="compositionally biased region" description="Polar residues" evidence="1">
    <location>
        <begin position="913"/>
        <end position="928"/>
    </location>
</feature>
<sequence>SRVTVERLFKSSIVPYHIDTPGRVRALFICYKLMDEASIRATQEMFKIQYSAMSLLRQIVTILSAQSGQKITADSATNLMDRINHLANLLPKSDKSVEHLKRFFKHAHSDKATFNHLVRITKPGCSCVQAANSMRELLKRISPSSGGAGNSESQMNYARCVKVLLERSAPVLFDKDLGQELLTQLVFVRETSGSTTAVCHVDVVRGMRLLWALAVYFRILCCVLDGSSTSVSADPDGSRDSPIVSNALLSEAHFPGSESHLLIRSDQILPMLREFCCHGLTRACPPTPLPSGSVHPTQPNGNHPISNTNRTSRNKKSATTNRSNQSAAATSSDVLVYRSGLAWRRERRRAKLAARAIIYMYRIAQRPASPRSKASNRATASVACKPDGLSSMDEDVDMDMDTKDVNSIDATNEQRLSGKLGSRVQLVLDEIVETCLACPVDSADYVTCLTSLSRVALLLPNVYNRQFKKLITKSLVQQVLVRDSPSAVSASGDAMPEDAKSPPKSGRNSIKARLSSLSVWLPDGCISQVTRAKISALKMMVNWLRGLKTEVKPVAQAVIRLLHRIIVHEGDLTRGGKLTPGEMSRMRLAAATAWLKLAHSQCYAENIEVDWYQSMTYIICDPCPHVRSRFLTKLSQGLLCLKLPLEYMAMFAHAADVADPAFKQRAKQLLINNVQRRRDFLARHPTYMNDTKFLYGLLPDFILPYLIYLLAHDPEWTDPDDINRLTRIKSALWFVMEPIVMRGQNFTFLRKIIEKIKHTRDALAPEDPAANLLLDTSENVPTDQVPSAGADLPAAAPGKARIQFTPVKHGRALKDGLMPLQLLKGQASNPSVNKPPEPRATEHSFVESDPLRVVVAQLARQSPPSSPTPQQQHSVTVTTKQTKIIGVTSQVLAIKEPSQSAEMAEVRVEEPKPSTSANTASVDHTLNSPKKHTQIVLGTPEIESDSTNSPISRVKKRGRPPKSTQYTTDKVSSVSPNGHVAKFRKLDFTPPRPRLSTKSPVRKNQSSTKNKSHISQDASASSGTLKARTRLAMPKNRRTVPSTKANVLKKVRNSPPVSKSSKLLASMTPKSRKNRKMSRSSAVNAKQRLLSQSSSSFSSNSRLTLRSPVTRKCS</sequence>